<gene>
    <name evidence="1" type="ORF">G6Z34_13470</name>
</gene>
<evidence type="ECO:0000313" key="1">
    <source>
        <dbReference type="EMBL" id="NGU31095.1"/>
    </source>
</evidence>
<organism evidence="1 2">
    <name type="scientific">Clostridium perfringens</name>
    <dbReference type="NCBI Taxonomy" id="1502"/>
    <lineage>
        <taxon>Bacteria</taxon>
        <taxon>Bacillati</taxon>
        <taxon>Bacillota</taxon>
        <taxon>Clostridia</taxon>
        <taxon>Eubacteriales</taxon>
        <taxon>Clostridiaceae</taxon>
        <taxon>Clostridium</taxon>
    </lineage>
</organism>
<protein>
    <submittedName>
        <fullName evidence="1">Uncharacterized protein</fullName>
    </submittedName>
</protein>
<evidence type="ECO:0000313" key="2">
    <source>
        <dbReference type="Proteomes" id="UP000481454"/>
    </source>
</evidence>
<dbReference type="Proteomes" id="UP000481454">
    <property type="component" value="Unassembled WGS sequence"/>
</dbReference>
<dbReference type="EMBL" id="JAALLZ010000006">
    <property type="protein sequence ID" value="NGU31095.1"/>
    <property type="molecule type" value="Genomic_DNA"/>
</dbReference>
<reference evidence="1 2" key="1">
    <citation type="submission" date="2020-02" db="EMBL/GenBank/DDBJ databases">
        <title>Genomic Insights into the Phylogeny and Genetic Plasticity of the Human and Animal Enteric Pathogen Clostridium perfringens.</title>
        <authorList>
            <person name="Feng Y."/>
            <person name="Hu Y."/>
        </authorList>
    </citation>
    <scope>NUCLEOTIDE SEQUENCE [LARGE SCALE GENOMIC DNA]</scope>
    <source>
        <strain evidence="1 2">CP-40</strain>
    </source>
</reference>
<comment type="caution">
    <text evidence="1">The sequence shown here is derived from an EMBL/GenBank/DDBJ whole genome shotgun (WGS) entry which is preliminary data.</text>
</comment>
<proteinExistence type="predicted"/>
<accession>A0AAP6WPV7</accession>
<name>A0AAP6WPV7_CLOPF</name>
<dbReference type="RefSeq" id="WP_164801025.1">
    <property type="nucleotide sequence ID" value="NZ_JAALLZ010000006.1"/>
</dbReference>
<dbReference type="AlphaFoldDB" id="A0AAP6WPV7"/>
<sequence>MIDKNVIDVNIAISREDGKEIDLDQFLDDFIEWIESKKLLAAGSYEYHKEEE</sequence>